<evidence type="ECO:0000256" key="3">
    <source>
        <dbReference type="ARBA" id="ARBA00022603"/>
    </source>
</evidence>
<evidence type="ECO:0000256" key="1">
    <source>
        <dbReference type="ARBA" id="ARBA00004496"/>
    </source>
</evidence>
<dbReference type="InterPro" id="IPR019614">
    <property type="entry name" value="SAM-dep_methyl-trfase"/>
</dbReference>
<dbReference type="Gene3D" id="3.40.50.150">
    <property type="entry name" value="Vaccinia Virus protein VP39"/>
    <property type="match status" value="1"/>
</dbReference>
<dbReference type="AlphaFoldDB" id="A0A517N714"/>
<dbReference type="InterPro" id="IPR029063">
    <property type="entry name" value="SAM-dependent_MTases_sf"/>
</dbReference>
<evidence type="ECO:0000256" key="4">
    <source>
        <dbReference type="ARBA" id="ARBA00022679"/>
    </source>
</evidence>
<reference evidence="9 10" key="1">
    <citation type="submission" date="2019-02" db="EMBL/GenBank/DDBJ databases">
        <title>Deep-cultivation of Planctomycetes and their phenomic and genomic characterization uncovers novel biology.</title>
        <authorList>
            <person name="Wiegand S."/>
            <person name="Jogler M."/>
            <person name="Boedeker C."/>
            <person name="Pinto D."/>
            <person name="Vollmers J."/>
            <person name="Rivas-Marin E."/>
            <person name="Kohn T."/>
            <person name="Peeters S.H."/>
            <person name="Heuer A."/>
            <person name="Rast P."/>
            <person name="Oberbeckmann S."/>
            <person name="Bunk B."/>
            <person name="Jeske O."/>
            <person name="Meyerdierks A."/>
            <person name="Storesund J.E."/>
            <person name="Kallscheuer N."/>
            <person name="Luecker S."/>
            <person name="Lage O.M."/>
            <person name="Pohl T."/>
            <person name="Merkel B.J."/>
            <person name="Hornburger P."/>
            <person name="Mueller R.-W."/>
            <person name="Bruemmer F."/>
            <person name="Labrenz M."/>
            <person name="Spormann A.M."/>
            <person name="Op den Camp H."/>
            <person name="Overmann J."/>
            <person name="Amann R."/>
            <person name="Jetten M.S.M."/>
            <person name="Mascher T."/>
            <person name="Medema M.H."/>
            <person name="Devos D.P."/>
            <person name="Kaster A.-K."/>
            <person name="Ovreas L."/>
            <person name="Rohde M."/>
            <person name="Galperin M.Y."/>
            <person name="Jogler C."/>
        </authorList>
    </citation>
    <scope>NUCLEOTIDE SEQUENCE [LARGE SCALE GENOMIC DNA]</scope>
    <source>
        <strain evidence="9 10">K22_7</strain>
    </source>
</reference>
<feature type="domain" description="S-adenosylmethionine-dependent methyltransferase" evidence="7">
    <location>
        <begin position="203"/>
        <end position="367"/>
    </location>
</feature>
<dbReference type="InterPro" id="IPR036974">
    <property type="entry name" value="PUA_sf"/>
</dbReference>
<evidence type="ECO:0000259" key="7">
    <source>
        <dbReference type="Pfam" id="PF10672"/>
    </source>
</evidence>
<dbReference type="InterPro" id="IPR041532">
    <property type="entry name" value="RlmI-like_PUA"/>
</dbReference>
<evidence type="ECO:0000259" key="8">
    <source>
        <dbReference type="Pfam" id="PF17785"/>
    </source>
</evidence>
<comment type="subcellular location">
    <subcellularLocation>
        <location evidence="1">Cytoplasm</location>
    </subcellularLocation>
</comment>
<dbReference type="GO" id="GO:0003723">
    <property type="term" value="F:RNA binding"/>
    <property type="evidence" value="ECO:0007669"/>
    <property type="project" value="InterPro"/>
</dbReference>
<evidence type="ECO:0000256" key="2">
    <source>
        <dbReference type="ARBA" id="ARBA00022490"/>
    </source>
</evidence>
<dbReference type="PANTHER" id="PTHR42873">
    <property type="entry name" value="RIBOSOMAL RNA LARGE SUBUNIT METHYLTRANSFERASE"/>
    <property type="match status" value="1"/>
</dbReference>
<dbReference type="Gene3D" id="3.30.750.80">
    <property type="entry name" value="RNA methyltransferase domain (HRMD) like"/>
    <property type="match status" value="1"/>
</dbReference>
<dbReference type="SUPFAM" id="SSF53335">
    <property type="entry name" value="S-adenosyl-L-methionine-dependent methyltransferases"/>
    <property type="match status" value="1"/>
</dbReference>
<keyword evidence="10" id="KW-1185">Reference proteome</keyword>
<keyword evidence="5" id="KW-0949">S-adenosyl-L-methionine</keyword>
<comment type="similarity">
    <text evidence="6">Belongs to the methyltransferase superfamily. RlmI family.</text>
</comment>
<proteinExistence type="inferred from homology"/>
<keyword evidence="3 9" id="KW-0489">Methyltransferase</keyword>
<dbReference type="EMBL" id="CP036525">
    <property type="protein sequence ID" value="QDT02933.1"/>
    <property type="molecule type" value="Genomic_DNA"/>
</dbReference>
<dbReference type="GO" id="GO:0032259">
    <property type="term" value="P:methylation"/>
    <property type="evidence" value="ECO:0007669"/>
    <property type="project" value="UniProtKB-KW"/>
</dbReference>
<dbReference type="CDD" id="cd02440">
    <property type="entry name" value="AdoMet_MTases"/>
    <property type="match status" value="1"/>
</dbReference>
<dbReference type="RefSeq" id="WP_145168722.1">
    <property type="nucleotide sequence ID" value="NZ_CP036525.1"/>
</dbReference>
<dbReference type="Pfam" id="PF10672">
    <property type="entry name" value="Methyltrans_SAM"/>
    <property type="match status" value="1"/>
</dbReference>
<organism evidence="9 10">
    <name type="scientific">Rubripirellula lacrimiformis</name>
    <dbReference type="NCBI Taxonomy" id="1930273"/>
    <lineage>
        <taxon>Bacteria</taxon>
        <taxon>Pseudomonadati</taxon>
        <taxon>Planctomycetota</taxon>
        <taxon>Planctomycetia</taxon>
        <taxon>Pirellulales</taxon>
        <taxon>Pirellulaceae</taxon>
        <taxon>Rubripirellula</taxon>
    </lineage>
</organism>
<dbReference type="Gene3D" id="2.30.130.10">
    <property type="entry name" value="PUA domain"/>
    <property type="match status" value="1"/>
</dbReference>
<dbReference type="PANTHER" id="PTHR42873:SF1">
    <property type="entry name" value="S-ADENOSYLMETHIONINE-DEPENDENT METHYLTRANSFERASE DOMAIN-CONTAINING PROTEIN"/>
    <property type="match status" value="1"/>
</dbReference>
<dbReference type="InterPro" id="IPR015947">
    <property type="entry name" value="PUA-like_sf"/>
</dbReference>
<evidence type="ECO:0000313" key="9">
    <source>
        <dbReference type="EMBL" id="QDT02933.1"/>
    </source>
</evidence>
<evidence type="ECO:0000313" key="10">
    <source>
        <dbReference type="Proteomes" id="UP000318538"/>
    </source>
</evidence>
<dbReference type="GO" id="GO:0008168">
    <property type="term" value="F:methyltransferase activity"/>
    <property type="evidence" value="ECO:0007669"/>
    <property type="project" value="UniProtKB-KW"/>
</dbReference>
<sequence length="413" mass="45444">MSDTDLSASPTYSAEPIPLRLKPSRQFPFLARHPWVHAHALAEEGRDLACGQVVDLLDHDGNWVARGLCNPASRLRVRLYAYDQATQIDGDLWRSRLDAAIARRQLSSPAGPDEAERLCFSESDLLSGVIIDRYADCVGVQFTAGGLLRWKDEILDHLKSRLADSPSGCRAIMVRVDPKTAKHEGIEAIEHWHNETGIDEPVNYRQNGLDLAVDLRSGQKTGGYLDQRLNHLATAGYLAGRRVLDVCCYHGGFGLVAAKHGAKSVLGLDSSQAALDAAQVAADKNQIENIQFQNGDCFDELKAMGERGDQFDAVILDPPRFAGSRHQVDNAIRAYRRLNASAIDLLPPGGILATCSCSGRVSRSDFLNMLLDVGRRRRRDIVMFENRGPAPDHPVAISCPESDYLKCVIAQVW</sequence>
<keyword evidence="2" id="KW-0963">Cytoplasm</keyword>
<dbReference type="Proteomes" id="UP000318538">
    <property type="component" value="Chromosome"/>
</dbReference>
<dbReference type="OrthoDB" id="9805492at2"/>
<accession>A0A517N714</accession>
<evidence type="ECO:0000256" key="5">
    <source>
        <dbReference type="ARBA" id="ARBA00022691"/>
    </source>
</evidence>
<evidence type="ECO:0000256" key="6">
    <source>
        <dbReference type="ARBA" id="ARBA00038091"/>
    </source>
</evidence>
<gene>
    <name evidence="9" type="primary">rlmI</name>
    <name evidence="9" type="ORF">K227x_13120</name>
</gene>
<dbReference type="EC" id="2.1.1.191" evidence="9"/>
<dbReference type="KEGG" id="rlc:K227x_13120"/>
<dbReference type="Pfam" id="PF17785">
    <property type="entry name" value="PUA_3"/>
    <property type="match status" value="1"/>
</dbReference>
<dbReference type="CDD" id="cd21153">
    <property type="entry name" value="PUA_RlmI"/>
    <property type="match status" value="1"/>
</dbReference>
<dbReference type="GO" id="GO:0005737">
    <property type="term" value="C:cytoplasm"/>
    <property type="evidence" value="ECO:0007669"/>
    <property type="project" value="UniProtKB-SubCell"/>
</dbReference>
<dbReference type="SUPFAM" id="SSF88697">
    <property type="entry name" value="PUA domain-like"/>
    <property type="match status" value="1"/>
</dbReference>
<name>A0A517N714_9BACT</name>
<dbReference type="CDD" id="cd11572">
    <property type="entry name" value="RlmI_M_like"/>
    <property type="match status" value="1"/>
</dbReference>
<keyword evidence="4 9" id="KW-0808">Transferase</keyword>
<protein>
    <submittedName>
        <fullName evidence="9">Ribosomal RNA large subunit methyltransferase I</fullName>
        <ecNumber evidence="9">2.1.1.191</ecNumber>
    </submittedName>
</protein>
<feature type="domain" description="RlmI-like PUA" evidence="8">
    <location>
        <begin position="19"/>
        <end position="80"/>
    </location>
</feature>